<gene>
    <name evidence="1" type="ORF">SNAT2548_LOCUS20526</name>
</gene>
<dbReference type="AlphaFoldDB" id="A0A812Q8D3"/>
<evidence type="ECO:0000313" key="2">
    <source>
        <dbReference type="Proteomes" id="UP000604046"/>
    </source>
</evidence>
<reference evidence="1" key="1">
    <citation type="submission" date="2021-02" db="EMBL/GenBank/DDBJ databases">
        <authorList>
            <person name="Dougan E. K."/>
            <person name="Rhodes N."/>
            <person name="Thang M."/>
            <person name="Chan C."/>
        </authorList>
    </citation>
    <scope>NUCLEOTIDE SEQUENCE</scope>
</reference>
<proteinExistence type="predicted"/>
<accession>A0A812Q8D3</accession>
<dbReference type="EMBL" id="CAJNDS010002213">
    <property type="protein sequence ID" value="CAE7375764.1"/>
    <property type="molecule type" value="Genomic_DNA"/>
</dbReference>
<protein>
    <submittedName>
        <fullName evidence="1">Uncharacterized protein</fullName>
    </submittedName>
</protein>
<dbReference type="Proteomes" id="UP000604046">
    <property type="component" value="Unassembled WGS sequence"/>
</dbReference>
<organism evidence="1 2">
    <name type="scientific">Symbiodinium natans</name>
    <dbReference type="NCBI Taxonomy" id="878477"/>
    <lineage>
        <taxon>Eukaryota</taxon>
        <taxon>Sar</taxon>
        <taxon>Alveolata</taxon>
        <taxon>Dinophyceae</taxon>
        <taxon>Suessiales</taxon>
        <taxon>Symbiodiniaceae</taxon>
        <taxon>Symbiodinium</taxon>
    </lineage>
</organism>
<keyword evidence="2" id="KW-1185">Reference proteome</keyword>
<comment type="caution">
    <text evidence="1">The sequence shown here is derived from an EMBL/GenBank/DDBJ whole genome shotgun (WGS) entry which is preliminary data.</text>
</comment>
<sequence>MMKLCDFSGHATAAPRRTTWQQNGQTLWTPQASHEQRRRLWHLQWWGEIAVLPLCGKKDRAGPRAARVRQLGLVSSRPESCHAAEIVEFLVDADIHSISTIKCGISKLQEVGWTVRTSVFAPPGRDASSGSVFFASPASFLSQCLDAKVGRERPMMISL</sequence>
<name>A0A812Q8D3_9DINO</name>
<evidence type="ECO:0000313" key="1">
    <source>
        <dbReference type="EMBL" id="CAE7375764.1"/>
    </source>
</evidence>